<dbReference type="SUPFAM" id="SSF51735">
    <property type="entry name" value="NAD(P)-binding Rossmann-fold domains"/>
    <property type="match status" value="1"/>
</dbReference>
<dbReference type="Proteomes" id="UP000536179">
    <property type="component" value="Unassembled WGS sequence"/>
</dbReference>
<proteinExistence type="inferred from homology"/>
<name>A0A7W5H5N3_9BACT</name>
<organism evidence="4 5">
    <name type="scientific">Aporhodopirellula rubra</name>
    <dbReference type="NCBI Taxonomy" id="980271"/>
    <lineage>
        <taxon>Bacteria</taxon>
        <taxon>Pseudomonadati</taxon>
        <taxon>Planctomycetota</taxon>
        <taxon>Planctomycetia</taxon>
        <taxon>Pirellulales</taxon>
        <taxon>Pirellulaceae</taxon>
        <taxon>Aporhodopirellula</taxon>
    </lineage>
</organism>
<gene>
    <name evidence="4" type="ORF">FHS27_001888</name>
</gene>
<dbReference type="GO" id="GO:0016020">
    <property type="term" value="C:membrane"/>
    <property type="evidence" value="ECO:0007669"/>
    <property type="project" value="TreeGrafter"/>
</dbReference>
<keyword evidence="5" id="KW-1185">Reference proteome</keyword>
<protein>
    <submittedName>
        <fullName evidence="4">Short-subunit dehydrogenase</fullName>
    </submittedName>
</protein>
<dbReference type="PRINTS" id="PR00081">
    <property type="entry name" value="GDHRDH"/>
</dbReference>
<dbReference type="InterPro" id="IPR020904">
    <property type="entry name" value="Sc_DH/Rdtase_CS"/>
</dbReference>
<evidence type="ECO:0000256" key="2">
    <source>
        <dbReference type="ARBA" id="ARBA00023002"/>
    </source>
</evidence>
<dbReference type="InterPro" id="IPR002347">
    <property type="entry name" value="SDR_fam"/>
</dbReference>
<reference evidence="4 5" key="1">
    <citation type="submission" date="2020-08" db="EMBL/GenBank/DDBJ databases">
        <title>Genomic Encyclopedia of Type Strains, Phase III (KMG-III): the genomes of soil and plant-associated and newly described type strains.</title>
        <authorList>
            <person name="Whitman W."/>
        </authorList>
    </citation>
    <scope>NUCLEOTIDE SEQUENCE [LARGE SCALE GENOMIC DNA]</scope>
    <source>
        <strain evidence="4 5">CECT 8075</strain>
    </source>
</reference>
<dbReference type="PRINTS" id="PR00080">
    <property type="entry name" value="SDRFAMILY"/>
</dbReference>
<dbReference type="Gene3D" id="3.40.50.720">
    <property type="entry name" value="NAD(P)-binding Rossmann-like Domain"/>
    <property type="match status" value="1"/>
</dbReference>
<dbReference type="InterPro" id="IPR036291">
    <property type="entry name" value="NAD(P)-bd_dom_sf"/>
</dbReference>
<dbReference type="AlphaFoldDB" id="A0A7W5H5N3"/>
<keyword evidence="2" id="KW-0560">Oxidoreductase</keyword>
<evidence type="ECO:0000313" key="4">
    <source>
        <dbReference type="EMBL" id="MBB3206080.1"/>
    </source>
</evidence>
<evidence type="ECO:0000256" key="3">
    <source>
        <dbReference type="RuleBase" id="RU000363"/>
    </source>
</evidence>
<dbReference type="EMBL" id="JACHXU010000005">
    <property type="protein sequence ID" value="MBB3206080.1"/>
    <property type="molecule type" value="Genomic_DNA"/>
</dbReference>
<dbReference type="PANTHER" id="PTHR44196:SF1">
    <property type="entry name" value="DEHYDROGENASE_REDUCTASE SDR FAMILY MEMBER 7B"/>
    <property type="match status" value="1"/>
</dbReference>
<dbReference type="PANTHER" id="PTHR44196">
    <property type="entry name" value="DEHYDROGENASE/REDUCTASE SDR FAMILY MEMBER 7B"/>
    <property type="match status" value="1"/>
</dbReference>
<comment type="similarity">
    <text evidence="1 3">Belongs to the short-chain dehydrogenases/reductases (SDR) family.</text>
</comment>
<evidence type="ECO:0000313" key="5">
    <source>
        <dbReference type="Proteomes" id="UP000536179"/>
    </source>
</evidence>
<dbReference type="PROSITE" id="PS00061">
    <property type="entry name" value="ADH_SHORT"/>
    <property type="match status" value="1"/>
</dbReference>
<accession>A0A7W5H5N3</accession>
<dbReference type="RefSeq" id="WP_184304292.1">
    <property type="nucleotide sequence ID" value="NZ_JACHXU010000005.1"/>
</dbReference>
<evidence type="ECO:0000256" key="1">
    <source>
        <dbReference type="ARBA" id="ARBA00006484"/>
    </source>
</evidence>
<dbReference type="Pfam" id="PF00106">
    <property type="entry name" value="adh_short"/>
    <property type="match status" value="1"/>
</dbReference>
<comment type="caution">
    <text evidence="4">The sequence shown here is derived from an EMBL/GenBank/DDBJ whole genome shotgun (WGS) entry which is preliminary data.</text>
</comment>
<sequence>MAAPSKSKPAPWTNRRRRWRPEGSLAVVTGASSGIGRELTLLLAGKGCRVIAVARRRERLEELVAEAKRLSPKAEVIPIVGDVTDMSVRDQALEQVRVLGEGKLDLLVNNAGVGGIGRFMDADPERMRQIMEVNFHAPVEWTRGAMEMLRNAANDFPTRQCTPVICNIGSVLGHRAVPEKSEYCASKFALHGWSDSIRAELTSDGIAVVLVSPSTTKSEFFDSLVGTEAGQKSKSFGSWPADRVARAAYAAIVACRSEVILSLGGKALVYSDRLTPPLVNAILARTIENAD</sequence>
<dbReference type="GO" id="GO:0016491">
    <property type="term" value="F:oxidoreductase activity"/>
    <property type="evidence" value="ECO:0007669"/>
    <property type="project" value="UniProtKB-KW"/>
</dbReference>